<dbReference type="SUPFAM" id="SSF49384">
    <property type="entry name" value="Carbohydrate-binding domain"/>
    <property type="match status" value="1"/>
</dbReference>
<feature type="domain" description="CBM2" evidence="6">
    <location>
        <begin position="568"/>
        <end position="679"/>
    </location>
</feature>
<dbReference type="RefSeq" id="WP_096492601.1">
    <property type="nucleotide sequence ID" value="NZ_CP023445.1"/>
</dbReference>
<dbReference type="InterPro" id="IPR036116">
    <property type="entry name" value="FN3_sf"/>
</dbReference>
<keyword evidence="1" id="KW-0119">Carbohydrate metabolism</keyword>
<dbReference type="Gene3D" id="2.60.40.290">
    <property type="match status" value="1"/>
</dbReference>
<dbReference type="InterPro" id="IPR001919">
    <property type="entry name" value="CBD2"/>
</dbReference>
<evidence type="ECO:0000256" key="4">
    <source>
        <dbReference type="SAM" id="SignalP"/>
    </source>
</evidence>
<feature type="domain" description="Fibronectin type-III" evidence="5">
    <location>
        <begin position="484"/>
        <end position="571"/>
    </location>
</feature>
<dbReference type="GO" id="GO:0000272">
    <property type="term" value="P:polysaccharide catabolic process"/>
    <property type="evidence" value="ECO:0007669"/>
    <property type="project" value="UniProtKB-KW"/>
</dbReference>
<keyword evidence="3" id="KW-0624">Polysaccharide degradation</keyword>
<dbReference type="InterPro" id="IPR013783">
    <property type="entry name" value="Ig-like_fold"/>
</dbReference>
<feature type="signal peptide" evidence="4">
    <location>
        <begin position="1"/>
        <end position="24"/>
    </location>
</feature>
<name>A0A290Z3Y2_9PSEU</name>
<reference evidence="7" key="1">
    <citation type="submission" date="2017-09" db="EMBL/GenBank/DDBJ databases">
        <title>Complete Genome Sequence of ansamitocin-producing Bacterium Actinosynnema pretiosum X47.</title>
        <authorList>
            <person name="Cao G."/>
            <person name="Zong G."/>
            <person name="Zhong C."/>
            <person name="Fu J."/>
        </authorList>
    </citation>
    <scope>NUCLEOTIDE SEQUENCE [LARGE SCALE GENOMIC DNA]</scope>
    <source>
        <strain evidence="7">X47</strain>
    </source>
</reference>
<keyword evidence="2" id="KW-0378">Hydrolase</keyword>
<accession>A0A290Z3Y2</accession>
<dbReference type="EMBL" id="CP023445">
    <property type="protein sequence ID" value="ATE53663.1"/>
    <property type="molecule type" value="Genomic_DNA"/>
</dbReference>
<sequence length="679" mass="71174">MRAPRTALLALALLAAPLATPAAASPSADPPTSQAVDTRVSVNTRAGLETAPELGMGVNHAIWDSQLGTPQVADLLKDAGVRAMRYPGGSYSDIYHWRDHTAPGGYVAPNTDFDTFMAGVRRAGGQPIVTANYGTGTPQEAADWVRSANVDKGYGVKYWEIGNELYGNGHYGTAWEEDHHEDKSPAGYAGLVRDYSRAMKAVDPSIKIGAVLTTPGEWPDAITAAGDAGSWNQVVLSTAGADIDFVILHWYPRGTNAPDLLSSADTIPEMMAMAKEQIRGHTGRDLGIAFTELNTNFARNTQPTALFAADAYASLLERGAFTVDWWNAHNGLGKVSTVAGQTDYDDFGLLSSANCTEDGSVCQPALNTPFAPYHALALTSRFARPGDQFVAASSTDPLVRAHAARRPDGGLSVLLVNRDPDAAKSVALDYAGFTPRSSAVVRTYGNGDTAITTSTGASGAVSLAPYSITALELAPTSATTGPAAPARPTASSVTDRSAVIDLPVAAPGTKHEVHRQVGTRTDQWGETTGGSFTATNLSPGTEYTVNVIARDNAGRVSWSSPPLVFRTTAPASSTCAVKLANTNDWGNGWVGDVQVTNTGTTPVDGWVLAFDWPTTWQKVDSGWSGAWAQSGRSVTVTADAGNRLLAPGATVSTGFVGSYQGPNRLPTAFSLNGAPCSLR</sequence>
<dbReference type="InterPro" id="IPR013780">
    <property type="entry name" value="Glyco_hydro_b"/>
</dbReference>
<dbReference type="GO" id="GO:0004553">
    <property type="term" value="F:hydrolase activity, hydrolyzing O-glycosyl compounds"/>
    <property type="evidence" value="ECO:0007669"/>
    <property type="project" value="InterPro"/>
</dbReference>
<feature type="chain" id="PRO_5012177279" evidence="4">
    <location>
        <begin position="25"/>
        <end position="679"/>
    </location>
</feature>
<dbReference type="SMART" id="SM00637">
    <property type="entry name" value="CBD_II"/>
    <property type="match status" value="1"/>
</dbReference>
<evidence type="ECO:0000313" key="7">
    <source>
        <dbReference type="EMBL" id="ATE53663.1"/>
    </source>
</evidence>
<proteinExistence type="predicted"/>
<dbReference type="InterPro" id="IPR008965">
    <property type="entry name" value="CBM2/CBM3_carb-bd_dom_sf"/>
</dbReference>
<evidence type="ECO:0000256" key="3">
    <source>
        <dbReference type="ARBA" id="ARBA00023326"/>
    </source>
</evidence>
<dbReference type="InterPro" id="IPR003961">
    <property type="entry name" value="FN3_dom"/>
</dbReference>
<dbReference type="PANTHER" id="PTHR43576">
    <property type="entry name" value="ALPHA-L-ARABINOFURANOSIDASE C-RELATED"/>
    <property type="match status" value="1"/>
</dbReference>
<keyword evidence="4" id="KW-0732">Signal</keyword>
<evidence type="ECO:0000256" key="2">
    <source>
        <dbReference type="ARBA" id="ARBA00023295"/>
    </source>
</evidence>
<dbReference type="GO" id="GO:0030247">
    <property type="term" value="F:polysaccharide binding"/>
    <property type="evidence" value="ECO:0007669"/>
    <property type="project" value="UniProtKB-UniRule"/>
</dbReference>
<dbReference type="PROSITE" id="PS51173">
    <property type="entry name" value="CBM2"/>
    <property type="match status" value="1"/>
</dbReference>
<evidence type="ECO:0000313" key="8">
    <source>
        <dbReference type="Proteomes" id="UP000218505"/>
    </source>
</evidence>
<dbReference type="Gene3D" id="3.20.20.80">
    <property type="entry name" value="Glycosidases"/>
    <property type="match status" value="1"/>
</dbReference>
<organism evidence="7 8">
    <name type="scientific">Actinosynnema pretiosum</name>
    <dbReference type="NCBI Taxonomy" id="42197"/>
    <lineage>
        <taxon>Bacteria</taxon>
        <taxon>Bacillati</taxon>
        <taxon>Actinomycetota</taxon>
        <taxon>Actinomycetes</taxon>
        <taxon>Pseudonocardiales</taxon>
        <taxon>Pseudonocardiaceae</taxon>
        <taxon>Actinosynnema</taxon>
    </lineage>
</organism>
<evidence type="ECO:0000256" key="1">
    <source>
        <dbReference type="ARBA" id="ARBA00023277"/>
    </source>
</evidence>
<dbReference type="PROSITE" id="PS50853">
    <property type="entry name" value="FN3"/>
    <property type="match status" value="1"/>
</dbReference>
<dbReference type="Proteomes" id="UP000218505">
    <property type="component" value="Chromosome"/>
</dbReference>
<gene>
    <name evidence="7" type="ORF">CNX65_10475</name>
</gene>
<dbReference type="Gene3D" id="2.60.40.1180">
    <property type="entry name" value="Golgi alpha-mannosidase II"/>
    <property type="match status" value="1"/>
</dbReference>
<dbReference type="InterPro" id="IPR012291">
    <property type="entry name" value="CBM2_carb-bd_dom_sf"/>
</dbReference>
<dbReference type="InterPro" id="IPR017853">
    <property type="entry name" value="GH"/>
</dbReference>
<evidence type="ECO:0000259" key="6">
    <source>
        <dbReference type="PROSITE" id="PS51173"/>
    </source>
</evidence>
<dbReference type="SUPFAM" id="SSF51445">
    <property type="entry name" value="(Trans)glycosidases"/>
    <property type="match status" value="1"/>
</dbReference>
<evidence type="ECO:0000259" key="5">
    <source>
        <dbReference type="PROSITE" id="PS50853"/>
    </source>
</evidence>
<keyword evidence="8" id="KW-1185">Reference proteome</keyword>
<keyword evidence="2" id="KW-0326">Glycosidase</keyword>
<dbReference type="SMART" id="SM00060">
    <property type="entry name" value="FN3"/>
    <property type="match status" value="1"/>
</dbReference>
<dbReference type="AlphaFoldDB" id="A0A290Z3Y2"/>
<dbReference type="Pfam" id="PF00553">
    <property type="entry name" value="CBM_2"/>
    <property type="match status" value="1"/>
</dbReference>
<dbReference type="CDD" id="cd00063">
    <property type="entry name" value="FN3"/>
    <property type="match status" value="1"/>
</dbReference>
<protein>
    <submittedName>
        <fullName evidence="7">Alpha-L-arabinofuranosidase</fullName>
    </submittedName>
</protein>
<dbReference type="Gene3D" id="2.60.40.10">
    <property type="entry name" value="Immunoglobulins"/>
    <property type="match status" value="1"/>
</dbReference>
<dbReference type="KEGG" id="apre:CNX65_10475"/>
<dbReference type="SUPFAM" id="SSF49265">
    <property type="entry name" value="Fibronectin type III"/>
    <property type="match status" value="1"/>
</dbReference>